<dbReference type="InterPro" id="IPR015421">
    <property type="entry name" value="PyrdxlP-dep_Trfase_major"/>
</dbReference>
<comment type="cofactor">
    <cofactor evidence="1">
        <name>pyridoxal 5'-phosphate</name>
        <dbReference type="ChEBI" id="CHEBI:597326"/>
    </cofactor>
</comment>
<dbReference type="PANTHER" id="PTHR11986">
    <property type="entry name" value="AMINOTRANSFERASE CLASS III"/>
    <property type="match status" value="1"/>
</dbReference>
<dbReference type="Gene3D" id="3.40.640.10">
    <property type="entry name" value="Type I PLP-dependent aspartate aminotransferase-like (Major domain)"/>
    <property type="match status" value="2"/>
</dbReference>
<evidence type="ECO:0000256" key="5">
    <source>
        <dbReference type="RuleBase" id="RU003560"/>
    </source>
</evidence>
<dbReference type="InterPro" id="IPR050103">
    <property type="entry name" value="Class-III_PLP-dep_AT"/>
</dbReference>
<evidence type="ECO:0000313" key="6">
    <source>
        <dbReference type="EMBL" id="MBB4966305.1"/>
    </source>
</evidence>
<reference evidence="6 7" key="1">
    <citation type="submission" date="2020-08" db="EMBL/GenBank/DDBJ databases">
        <title>Sequencing the genomes of 1000 actinobacteria strains.</title>
        <authorList>
            <person name="Klenk H.-P."/>
        </authorList>
    </citation>
    <scope>NUCLEOTIDE SEQUENCE [LARGE SCALE GENOMIC DNA]</scope>
    <source>
        <strain evidence="6 7">DSM 45084</strain>
    </source>
</reference>
<keyword evidence="7" id="KW-1185">Reference proteome</keyword>
<dbReference type="Gene3D" id="3.90.1150.10">
    <property type="entry name" value="Aspartate Aminotransferase, domain 1"/>
    <property type="match status" value="2"/>
</dbReference>
<evidence type="ECO:0000313" key="7">
    <source>
        <dbReference type="Proteomes" id="UP000542674"/>
    </source>
</evidence>
<dbReference type="PANTHER" id="PTHR11986:SF79">
    <property type="entry name" value="ACETYLORNITHINE AMINOTRANSFERASE, MITOCHONDRIAL"/>
    <property type="match status" value="1"/>
</dbReference>
<comment type="similarity">
    <text evidence="5">Belongs to the class-III pyridoxal-phosphate-dependent aminotransferase family.</text>
</comment>
<comment type="caution">
    <text evidence="6">The sequence shown here is derived from an EMBL/GenBank/DDBJ whole genome shotgun (WGS) entry which is preliminary data.</text>
</comment>
<evidence type="ECO:0000256" key="1">
    <source>
        <dbReference type="ARBA" id="ARBA00001933"/>
    </source>
</evidence>
<keyword evidence="3 6" id="KW-0808">Transferase</keyword>
<evidence type="ECO:0000256" key="4">
    <source>
        <dbReference type="ARBA" id="ARBA00022898"/>
    </source>
</evidence>
<dbReference type="InterPro" id="IPR015422">
    <property type="entry name" value="PyrdxlP-dep_Trfase_small"/>
</dbReference>
<dbReference type="GO" id="GO:0030170">
    <property type="term" value="F:pyridoxal phosphate binding"/>
    <property type="evidence" value="ECO:0007669"/>
    <property type="project" value="InterPro"/>
</dbReference>
<keyword evidence="4 5" id="KW-0663">Pyridoxal phosphate</keyword>
<dbReference type="SUPFAM" id="SSF53383">
    <property type="entry name" value="PLP-dependent transferases"/>
    <property type="match status" value="1"/>
</dbReference>
<dbReference type="Pfam" id="PF00202">
    <property type="entry name" value="Aminotran_3"/>
    <property type="match status" value="1"/>
</dbReference>
<sequence>MTAVQPMTAAHTDRELAEPTLRGWLGTVGLDVEYVRAEGNTIYRLAEDGSEVAVLDLAGGYGSLLLGHNHPTVVARAQELLAAGTPIHAQFSRHPYANDVANRLNRIIRRELGEDEAFATIFANTGAEAIEAAIKHAELERGFRARDLLAGIEANLATTVTSVAPSAYEKAGSVPEEGLAGLLTAIAAHNAAVAARPPVFVTLEGGFHGKLAGSVQLTHNADYRTPFSALAAQARFVPLDQPGAVKDMVDGERASVLDIVVEGGEVRVVEHDFPLIAAFVVEPIQGEGGIRVVSAELAAEIQEAAASVGAPVVVDEIQSGMGRSGAFLASTLIGLRGDYYTLAKSLGGGVAKASVLLVRESRYRPEFELVHSSTFAKDAFSCHIASTVLELLESEDGRAYRKAAELGERLTAVLEGVRADYPDVVVDVRGKGLMLGLEFAAQDTATSEAIRVNAPFLGYAIAGYLLQAHDIRTFPTASAVTTLRFEPSVLLTEEEIGRLDRALRGAAEILRTQPEHGFTA</sequence>
<dbReference type="InterPro" id="IPR005814">
    <property type="entry name" value="Aminotrans_3"/>
</dbReference>
<protein>
    <submittedName>
        <fullName evidence="6">Acetylornithine/succinyldiaminopimelate/putresci ne aminotransferase</fullName>
    </submittedName>
</protein>
<dbReference type="EMBL" id="JACHJS010000001">
    <property type="protein sequence ID" value="MBB4966305.1"/>
    <property type="molecule type" value="Genomic_DNA"/>
</dbReference>
<organism evidence="6 7">
    <name type="scientific">Saccharothrix violaceirubra</name>
    <dbReference type="NCBI Taxonomy" id="413306"/>
    <lineage>
        <taxon>Bacteria</taxon>
        <taxon>Bacillati</taxon>
        <taxon>Actinomycetota</taxon>
        <taxon>Actinomycetes</taxon>
        <taxon>Pseudonocardiales</taxon>
        <taxon>Pseudonocardiaceae</taxon>
        <taxon>Saccharothrix</taxon>
    </lineage>
</organism>
<accession>A0A7W7WWF6</accession>
<name>A0A7W7WWF6_9PSEU</name>
<dbReference type="RefSeq" id="WP_246445251.1">
    <property type="nucleotide sequence ID" value="NZ_BAABAI010000026.1"/>
</dbReference>
<dbReference type="AlphaFoldDB" id="A0A7W7WWF6"/>
<keyword evidence="2 6" id="KW-0032">Aminotransferase</keyword>
<proteinExistence type="inferred from homology"/>
<dbReference type="InterPro" id="IPR015424">
    <property type="entry name" value="PyrdxlP-dep_Trfase"/>
</dbReference>
<evidence type="ECO:0000256" key="2">
    <source>
        <dbReference type="ARBA" id="ARBA00022576"/>
    </source>
</evidence>
<dbReference type="PIRSF" id="PIRSF000521">
    <property type="entry name" value="Transaminase_4ab_Lys_Orn"/>
    <property type="match status" value="1"/>
</dbReference>
<dbReference type="GO" id="GO:0008483">
    <property type="term" value="F:transaminase activity"/>
    <property type="evidence" value="ECO:0007669"/>
    <property type="project" value="UniProtKB-KW"/>
</dbReference>
<dbReference type="Proteomes" id="UP000542674">
    <property type="component" value="Unassembled WGS sequence"/>
</dbReference>
<gene>
    <name evidence="6" type="ORF">F4559_003664</name>
</gene>
<dbReference type="GO" id="GO:0042802">
    <property type="term" value="F:identical protein binding"/>
    <property type="evidence" value="ECO:0007669"/>
    <property type="project" value="TreeGrafter"/>
</dbReference>
<evidence type="ECO:0000256" key="3">
    <source>
        <dbReference type="ARBA" id="ARBA00022679"/>
    </source>
</evidence>